<dbReference type="AlphaFoldDB" id="A0A1B7MK16"/>
<accession>A0A1B7MK16</accession>
<dbReference type="InParanoid" id="A0A1B7MK16"/>
<name>A0A1B7MK16_9AGAM</name>
<sequence length="58" mass="6848">MPARQTLTVIYLAVGVQYLMMLQCSYRTILPGTSEDDLCLLEEELYIFREWRLIIHVV</sequence>
<dbReference type="Proteomes" id="UP000092154">
    <property type="component" value="Unassembled WGS sequence"/>
</dbReference>
<organism evidence="1 2">
    <name type="scientific">Rhizopogon vinicolor AM-OR11-026</name>
    <dbReference type="NCBI Taxonomy" id="1314800"/>
    <lineage>
        <taxon>Eukaryota</taxon>
        <taxon>Fungi</taxon>
        <taxon>Dikarya</taxon>
        <taxon>Basidiomycota</taxon>
        <taxon>Agaricomycotina</taxon>
        <taxon>Agaricomycetes</taxon>
        <taxon>Agaricomycetidae</taxon>
        <taxon>Boletales</taxon>
        <taxon>Suillineae</taxon>
        <taxon>Rhizopogonaceae</taxon>
        <taxon>Rhizopogon</taxon>
    </lineage>
</organism>
<dbReference type="EMBL" id="KV448873">
    <property type="protein sequence ID" value="OAX32953.1"/>
    <property type="molecule type" value="Genomic_DNA"/>
</dbReference>
<gene>
    <name evidence="1" type="ORF">K503DRAFT_566184</name>
</gene>
<keyword evidence="2" id="KW-1185">Reference proteome</keyword>
<protein>
    <submittedName>
        <fullName evidence="1">Uncharacterized protein</fullName>
    </submittedName>
</protein>
<evidence type="ECO:0000313" key="2">
    <source>
        <dbReference type="Proteomes" id="UP000092154"/>
    </source>
</evidence>
<proteinExistence type="predicted"/>
<reference evidence="1 2" key="1">
    <citation type="submission" date="2016-06" db="EMBL/GenBank/DDBJ databases">
        <title>Comparative genomics of the ectomycorrhizal sister species Rhizopogon vinicolor and Rhizopogon vesiculosus (Basidiomycota: Boletales) reveals a divergence of the mating type B locus.</title>
        <authorList>
            <consortium name="DOE Joint Genome Institute"/>
            <person name="Mujic A.B."/>
            <person name="Kuo A."/>
            <person name="Tritt A."/>
            <person name="Lipzen A."/>
            <person name="Chen C."/>
            <person name="Johnson J."/>
            <person name="Sharma A."/>
            <person name="Barry K."/>
            <person name="Grigoriev I.V."/>
            <person name="Spatafora J.W."/>
        </authorList>
    </citation>
    <scope>NUCLEOTIDE SEQUENCE [LARGE SCALE GENOMIC DNA]</scope>
    <source>
        <strain evidence="1 2">AM-OR11-026</strain>
    </source>
</reference>
<evidence type="ECO:0000313" key="1">
    <source>
        <dbReference type="EMBL" id="OAX32953.1"/>
    </source>
</evidence>